<dbReference type="CDD" id="cd03135">
    <property type="entry name" value="GATase1_DJ-1"/>
    <property type="match status" value="1"/>
</dbReference>
<dbReference type="InterPro" id="IPR029062">
    <property type="entry name" value="Class_I_gatase-like"/>
</dbReference>
<dbReference type="GO" id="GO:0005737">
    <property type="term" value="C:cytoplasm"/>
    <property type="evidence" value="ECO:0007669"/>
    <property type="project" value="UniProtKB-ARBA"/>
</dbReference>
<proteinExistence type="predicted"/>
<comment type="caution">
    <text evidence="3">The sequence shown here is derived from an EMBL/GenBank/DDBJ whole genome shotgun (WGS) entry which is preliminary data.</text>
</comment>
<dbReference type="OrthoDB" id="9803764at2"/>
<sequence length="205" mass="22105">MTDNVSAPIKVAVCIAPGTEEMEAITTIDILIRAGYEVTTASVASDGALIMTGSRGIKLVADTALVNIADDPFDCVVLPGGVGGAECFRDSPLLVEFVNQHKYDGKLIAAICAAPAVVLEHHKLYPDALMTAHPAFIEQIPEDRRRTKRVLYDVNNHLLTSQGPGTAQEFAFEIIVKLSSKEHAASVAEPMVVWPNMHYGILPRK</sequence>
<dbReference type="SUPFAM" id="SSF52317">
    <property type="entry name" value="Class I glutamine amidotransferase-like"/>
    <property type="match status" value="1"/>
</dbReference>
<dbReference type="InterPro" id="IPR002818">
    <property type="entry name" value="DJ-1/PfpI"/>
</dbReference>
<evidence type="ECO:0000259" key="2">
    <source>
        <dbReference type="Pfam" id="PF01965"/>
    </source>
</evidence>
<dbReference type="EMBL" id="PYMA01000006">
    <property type="protein sequence ID" value="PSW19629.1"/>
    <property type="molecule type" value="Genomic_DNA"/>
</dbReference>
<dbReference type="Gene3D" id="3.40.50.880">
    <property type="match status" value="1"/>
</dbReference>
<dbReference type="NCBIfam" id="TIGR01383">
    <property type="entry name" value="not_thiJ"/>
    <property type="match status" value="1"/>
</dbReference>
<evidence type="ECO:0000313" key="4">
    <source>
        <dbReference type="Proteomes" id="UP000241771"/>
    </source>
</evidence>
<dbReference type="Pfam" id="PF01965">
    <property type="entry name" value="DJ-1_PfpI"/>
    <property type="match status" value="1"/>
</dbReference>
<keyword evidence="4" id="KW-1185">Reference proteome</keyword>
<dbReference type="InterPro" id="IPR006287">
    <property type="entry name" value="DJ-1"/>
</dbReference>
<evidence type="ECO:0000313" key="3">
    <source>
        <dbReference type="EMBL" id="PSW19629.1"/>
    </source>
</evidence>
<accession>A0A2T3NTQ3</accession>
<name>A0A2T3NTQ3_9GAMM</name>
<dbReference type="Proteomes" id="UP000241771">
    <property type="component" value="Unassembled WGS sequence"/>
</dbReference>
<organism evidence="3 4">
    <name type="scientific">Photobacterium sanctipauli</name>
    <dbReference type="NCBI Taxonomy" id="1342794"/>
    <lineage>
        <taxon>Bacteria</taxon>
        <taxon>Pseudomonadati</taxon>
        <taxon>Pseudomonadota</taxon>
        <taxon>Gammaproteobacteria</taxon>
        <taxon>Vibrionales</taxon>
        <taxon>Vibrionaceae</taxon>
        <taxon>Photobacterium</taxon>
    </lineage>
</organism>
<dbReference type="FunFam" id="3.40.50.880:FF:000015">
    <property type="entry name" value="Protein DJ-1 homolog C"/>
    <property type="match status" value="1"/>
</dbReference>
<evidence type="ECO:0000256" key="1">
    <source>
        <dbReference type="ARBA" id="ARBA00022737"/>
    </source>
</evidence>
<keyword evidence="1" id="KW-0677">Repeat</keyword>
<protein>
    <submittedName>
        <fullName evidence="3">DJ-1 family protein</fullName>
    </submittedName>
</protein>
<gene>
    <name evidence="3" type="ORF">C9I98_12015</name>
</gene>
<dbReference type="PANTHER" id="PTHR48094:SF23">
    <property type="entry name" value="PROTEIN_NUCLEIC ACID DEGLYCASE 3"/>
    <property type="match status" value="1"/>
</dbReference>
<dbReference type="PANTHER" id="PTHR48094">
    <property type="entry name" value="PROTEIN/NUCLEIC ACID DEGLYCASE DJ-1-RELATED"/>
    <property type="match status" value="1"/>
</dbReference>
<reference evidence="3 4" key="1">
    <citation type="submission" date="2018-01" db="EMBL/GenBank/DDBJ databases">
        <title>Whole genome sequencing of Histamine producing bacteria.</title>
        <authorList>
            <person name="Butler K."/>
        </authorList>
    </citation>
    <scope>NUCLEOTIDE SEQUENCE [LARGE SCALE GENOMIC DNA]</scope>
    <source>
        <strain evidence="3 4">DSM 100436</strain>
    </source>
</reference>
<dbReference type="RefSeq" id="WP_036815907.1">
    <property type="nucleotide sequence ID" value="NZ_JGVO01000005.1"/>
</dbReference>
<dbReference type="InterPro" id="IPR050325">
    <property type="entry name" value="Prot/Nucl_acid_deglycase"/>
</dbReference>
<feature type="domain" description="DJ-1/PfpI" evidence="2">
    <location>
        <begin position="10"/>
        <end position="175"/>
    </location>
</feature>
<dbReference type="AlphaFoldDB" id="A0A2T3NTQ3"/>